<dbReference type="Pfam" id="PF13516">
    <property type="entry name" value="LRR_6"/>
    <property type="match status" value="2"/>
</dbReference>
<keyword evidence="7" id="KW-0520">NAD</keyword>
<dbReference type="AlphaFoldDB" id="A0A813P896"/>
<comment type="similarity">
    <text evidence="1 7">Belongs to the Arg-specific ADP-ribosyltransferase family.</text>
</comment>
<dbReference type="Proteomes" id="UP000663860">
    <property type="component" value="Unassembled WGS sequence"/>
</dbReference>
<proteinExistence type="inferred from homology"/>
<organism evidence="8 9">
    <name type="scientific">Adineta steineri</name>
    <dbReference type="NCBI Taxonomy" id="433720"/>
    <lineage>
        <taxon>Eukaryota</taxon>
        <taxon>Metazoa</taxon>
        <taxon>Spiralia</taxon>
        <taxon>Gnathifera</taxon>
        <taxon>Rotifera</taxon>
        <taxon>Eurotatoria</taxon>
        <taxon>Bdelloidea</taxon>
        <taxon>Adinetida</taxon>
        <taxon>Adinetidae</taxon>
        <taxon>Adineta</taxon>
    </lineage>
</organism>
<evidence type="ECO:0000256" key="1">
    <source>
        <dbReference type="ARBA" id="ARBA00009558"/>
    </source>
</evidence>
<accession>A0A813P896</accession>
<dbReference type="InterPro" id="IPR000768">
    <property type="entry name" value="ART"/>
</dbReference>
<evidence type="ECO:0000256" key="6">
    <source>
        <dbReference type="ARBA" id="ARBA00047597"/>
    </source>
</evidence>
<evidence type="ECO:0000256" key="7">
    <source>
        <dbReference type="RuleBase" id="RU361228"/>
    </source>
</evidence>
<keyword evidence="4" id="KW-0548">Nucleotidyltransferase</keyword>
<dbReference type="SUPFAM" id="SSF56399">
    <property type="entry name" value="ADP-ribosylation"/>
    <property type="match status" value="1"/>
</dbReference>
<gene>
    <name evidence="8" type="ORF">IZO911_LOCUS3886</name>
</gene>
<dbReference type="SUPFAM" id="SSF52047">
    <property type="entry name" value="RNI-like"/>
    <property type="match status" value="1"/>
</dbReference>
<reference evidence="8" key="1">
    <citation type="submission" date="2021-02" db="EMBL/GenBank/DDBJ databases">
        <authorList>
            <person name="Nowell W R."/>
        </authorList>
    </citation>
    <scope>NUCLEOTIDE SEQUENCE</scope>
</reference>
<evidence type="ECO:0000256" key="3">
    <source>
        <dbReference type="ARBA" id="ARBA00022679"/>
    </source>
</evidence>
<dbReference type="EMBL" id="CAJNOE010000021">
    <property type="protein sequence ID" value="CAF0746793.1"/>
    <property type="molecule type" value="Genomic_DNA"/>
</dbReference>
<dbReference type="Gene3D" id="3.90.176.10">
    <property type="entry name" value="Toxin ADP-ribosyltransferase, Chain A, domain 1"/>
    <property type="match status" value="1"/>
</dbReference>
<dbReference type="PANTHER" id="PTHR24111:SF0">
    <property type="entry name" value="LEUCINE-RICH REPEAT-CONTAINING PROTEIN"/>
    <property type="match status" value="1"/>
</dbReference>
<sequence>MMNNYEQISVITLEEAVKPLVLFVPEVNDMVKLVKQKCQQPKDNLSIDESASIMLFTMRWIPKEKSFRYICNQKLKSNNSDELYPWHLYLKLICISLSKLPTLSYQIFYCEVQMDSINEYSLDTKFVSDGFLSCQLSIEAVDRTNISTLFIVLSNQGKDISQHTFDKTENEILLPDRQQFQVVSNVKSQDGRRIIILRELPFDDFDELFSQSEIDSITNRSFDLLFEQQLIEKYKHYSEINLRNQILMDDDMKTIVEEAIKSNQCTWLSLQNSYITSNGLFILADGLKMNKSLEALYLSRNLVDDIGVKLLTDIALCKYTNLTMLALDHNQIRNEGAQYLANMLKTNETLTDLWLSYNKIGDQGVQYFADVLASKNRTLMQLYLNENKLISDLNIDSLVYALKFNTTLNTLWLQDCNLSQESKQNLENSVKHKHDFYLNV</sequence>
<evidence type="ECO:0000256" key="2">
    <source>
        <dbReference type="ARBA" id="ARBA00022676"/>
    </source>
</evidence>
<comment type="caution">
    <text evidence="8">The sequence shown here is derived from an EMBL/GenBank/DDBJ whole genome shotgun (WGS) entry which is preliminary data.</text>
</comment>
<comment type="catalytic activity">
    <reaction evidence="6 7">
        <text>L-arginyl-[protein] + NAD(+) = N(omega)-(ADP-D-ribosyl)-L-arginyl-[protein] + nicotinamide + H(+)</text>
        <dbReference type="Rhea" id="RHEA:19149"/>
        <dbReference type="Rhea" id="RHEA-COMP:10532"/>
        <dbReference type="Rhea" id="RHEA-COMP:15087"/>
        <dbReference type="ChEBI" id="CHEBI:15378"/>
        <dbReference type="ChEBI" id="CHEBI:17154"/>
        <dbReference type="ChEBI" id="CHEBI:29965"/>
        <dbReference type="ChEBI" id="CHEBI:57540"/>
        <dbReference type="ChEBI" id="CHEBI:142554"/>
        <dbReference type="EC" id="2.4.2.31"/>
    </reaction>
</comment>
<evidence type="ECO:0000256" key="5">
    <source>
        <dbReference type="ARBA" id="ARBA00022737"/>
    </source>
</evidence>
<dbReference type="Gene3D" id="3.80.10.10">
    <property type="entry name" value="Ribonuclease Inhibitor"/>
    <property type="match status" value="2"/>
</dbReference>
<dbReference type="GO" id="GO:0106274">
    <property type="term" value="F:NAD+-protein-arginine ADP-ribosyltransferase activity"/>
    <property type="evidence" value="ECO:0007669"/>
    <property type="project" value="UniProtKB-EC"/>
</dbReference>
<dbReference type="EC" id="2.4.2.31" evidence="7"/>
<dbReference type="InterPro" id="IPR001611">
    <property type="entry name" value="Leu-rich_rpt"/>
</dbReference>
<dbReference type="GO" id="GO:0016779">
    <property type="term" value="F:nucleotidyltransferase activity"/>
    <property type="evidence" value="ECO:0007669"/>
    <property type="project" value="UniProtKB-KW"/>
</dbReference>
<keyword evidence="2 7" id="KW-0328">Glycosyltransferase</keyword>
<dbReference type="SMART" id="SM00368">
    <property type="entry name" value="LRR_RI"/>
    <property type="match status" value="5"/>
</dbReference>
<dbReference type="InterPro" id="IPR032675">
    <property type="entry name" value="LRR_dom_sf"/>
</dbReference>
<protein>
    <recommendedName>
        <fullName evidence="7">NAD(P)(+)--arginine ADP-ribosyltransferase</fullName>
        <ecNumber evidence="7">2.4.2.31</ecNumber>
    </recommendedName>
    <alternativeName>
        <fullName evidence="7">Mono(ADP-ribosyl)transferase</fullName>
    </alternativeName>
</protein>
<evidence type="ECO:0000313" key="9">
    <source>
        <dbReference type="Proteomes" id="UP000663860"/>
    </source>
</evidence>
<dbReference type="Pfam" id="PF01129">
    <property type="entry name" value="ART"/>
    <property type="match status" value="1"/>
</dbReference>
<dbReference type="PANTHER" id="PTHR24111">
    <property type="entry name" value="LEUCINE-RICH REPEAT-CONTAINING PROTEIN 34"/>
    <property type="match status" value="1"/>
</dbReference>
<dbReference type="InterPro" id="IPR052201">
    <property type="entry name" value="LRR-containing_regulator"/>
</dbReference>
<keyword evidence="5" id="KW-0677">Repeat</keyword>
<keyword evidence="3 7" id="KW-0808">Transferase</keyword>
<evidence type="ECO:0000313" key="8">
    <source>
        <dbReference type="EMBL" id="CAF0746793.1"/>
    </source>
</evidence>
<evidence type="ECO:0000256" key="4">
    <source>
        <dbReference type="ARBA" id="ARBA00022695"/>
    </source>
</evidence>
<name>A0A813P896_9BILA</name>
<keyword evidence="7" id="KW-0521">NADP</keyword>